<feature type="region of interest" description="Disordered" evidence="1">
    <location>
        <begin position="1"/>
        <end position="65"/>
    </location>
</feature>
<name>A0A399J7Z6_9MICC</name>
<organism evidence="3 4">
    <name type="scientific">Galactobacter valiniphilus</name>
    <dbReference type="NCBI Taxonomy" id="2676122"/>
    <lineage>
        <taxon>Bacteria</taxon>
        <taxon>Bacillati</taxon>
        <taxon>Actinomycetota</taxon>
        <taxon>Actinomycetes</taxon>
        <taxon>Micrococcales</taxon>
        <taxon>Micrococcaceae</taxon>
        <taxon>Galactobacter</taxon>
    </lineage>
</organism>
<evidence type="ECO:0000313" key="4">
    <source>
        <dbReference type="Proteomes" id="UP000265419"/>
    </source>
</evidence>
<reference evidence="3 4" key="1">
    <citation type="submission" date="2018-07" db="EMBL/GenBank/DDBJ databases">
        <title>Arthrobacter sp. nov., isolated from raw cow's milk with high bacterial count.</title>
        <authorList>
            <person name="Hahne J."/>
            <person name="Isele D."/>
            <person name="Lipski A."/>
        </authorList>
    </citation>
    <scope>NUCLEOTIDE SEQUENCE [LARGE SCALE GENOMIC DNA]</scope>
    <source>
        <strain evidence="3 4">JZ R-35</strain>
    </source>
</reference>
<gene>
    <name evidence="3" type="ORF">DWB68_11300</name>
</gene>
<dbReference type="SUPFAM" id="SSF56112">
    <property type="entry name" value="Protein kinase-like (PK-like)"/>
    <property type="match status" value="1"/>
</dbReference>
<dbReference type="InterPro" id="IPR051678">
    <property type="entry name" value="AGP_Transferase"/>
</dbReference>
<dbReference type="EMBL" id="QQXK01000023">
    <property type="protein sequence ID" value="RII41641.1"/>
    <property type="molecule type" value="Genomic_DNA"/>
</dbReference>
<keyword evidence="4" id="KW-1185">Reference proteome</keyword>
<comment type="caution">
    <text evidence="3">The sequence shown here is derived from an EMBL/GenBank/DDBJ whole genome shotgun (WGS) entry which is preliminary data.</text>
</comment>
<feature type="compositionally biased region" description="Low complexity" evidence="1">
    <location>
        <begin position="52"/>
        <end position="62"/>
    </location>
</feature>
<dbReference type="PANTHER" id="PTHR21310:SF42">
    <property type="entry name" value="BIFUNCTIONAL AAC_APH"/>
    <property type="match status" value="1"/>
</dbReference>
<dbReference type="AlphaFoldDB" id="A0A399J7Z6"/>
<dbReference type="Gene3D" id="3.90.1200.10">
    <property type="match status" value="1"/>
</dbReference>
<feature type="compositionally biased region" description="Basic and acidic residues" evidence="1">
    <location>
        <begin position="29"/>
        <end position="48"/>
    </location>
</feature>
<dbReference type="InterPro" id="IPR002575">
    <property type="entry name" value="Aminoglycoside_PTrfase"/>
</dbReference>
<accession>A0A399J7Z6</accession>
<evidence type="ECO:0000256" key="1">
    <source>
        <dbReference type="SAM" id="MobiDB-lite"/>
    </source>
</evidence>
<dbReference type="Proteomes" id="UP000265419">
    <property type="component" value="Unassembled WGS sequence"/>
</dbReference>
<dbReference type="PANTHER" id="PTHR21310">
    <property type="entry name" value="AMINOGLYCOSIDE PHOSPHOTRANSFERASE-RELATED-RELATED"/>
    <property type="match status" value="1"/>
</dbReference>
<feature type="region of interest" description="Disordered" evidence="1">
    <location>
        <begin position="98"/>
        <end position="177"/>
    </location>
</feature>
<dbReference type="Gene3D" id="3.30.200.20">
    <property type="entry name" value="Phosphorylase Kinase, domain 1"/>
    <property type="match status" value="1"/>
</dbReference>
<sequence length="495" mass="53513">MRTWRHEREPVPAASGPAVDGPARPRRPGRGDHGTRHLARGEPGEGARRVSAGADAQHGADAGHWRPGRGVARCVVADHGACALVGRGARHWRILGAGLRPGRGHRPPAGLGGQPQSRRGRAGRRAGADHRLEPAGLHHRRAQGHAEHPLLRRPRRAPRRPQRPVRGGSAAHALHLRRPVRHLLARGPRPGVGPRPPVLPGRCPMRPHADAQPTAEVARALLRAQAPQWAELDIAPAAEGWDNVMFRLGDRLALRMPRRASAVGPLEAEAKWAEEAGWGLSLPVPVPQFLGEPGEGYPYPWQVTQWFEGTVASGLSQEQRDAYAEQLAGFLVGFHRLAPLNAPENTVRGVSPARRAAAWEDALENAPAALRLEWDHSMQVALDAKPWDGPARWIHGDPHAGNLVALPRGTEARLCAVVDLSDLTSGDPASDLGIAQAQFSAEGARRFRAAYGRGAFWADAELWDRAEGWRVYFLAMMHDDATDLGAVARQAVGLA</sequence>
<feature type="compositionally biased region" description="Basic and acidic residues" evidence="1">
    <location>
        <begin position="1"/>
        <end position="10"/>
    </location>
</feature>
<feature type="compositionally biased region" description="Basic residues" evidence="1">
    <location>
        <begin position="151"/>
        <end position="163"/>
    </location>
</feature>
<dbReference type="InterPro" id="IPR011009">
    <property type="entry name" value="Kinase-like_dom_sf"/>
</dbReference>
<protein>
    <recommendedName>
        <fullName evidence="2">Aminoglycoside phosphotransferase domain-containing protein</fullName>
    </recommendedName>
</protein>
<evidence type="ECO:0000313" key="3">
    <source>
        <dbReference type="EMBL" id="RII41641.1"/>
    </source>
</evidence>
<evidence type="ECO:0000259" key="2">
    <source>
        <dbReference type="Pfam" id="PF01636"/>
    </source>
</evidence>
<feature type="domain" description="Aminoglycoside phosphotransferase" evidence="2">
    <location>
        <begin position="234"/>
        <end position="469"/>
    </location>
</feature>
<dbReference type="Pfam" id="PF01636">
    <property type="entry name" value="APH"/>
    <property type="match status" value="1"/>
</dbReference>
<proteinExistence type="predicted"/>